<protein>
    <recommendedName>
        <fullName evidence="7">Transcription initiation factor IIF subunit alpha</fullName>
    </recommendedName>
</protein>
<dbReference type="GO" id="GO:0006367">
    <property type="term" value="P:transcription initiation at RNA polymerase II promoter"/>
    <property type="evidence" value="ECO:0007669"/>
    <property type="project" value="InterPro"/>
</dbReference>
<evidence type="ECO:0000256" key="1">
    <source>
        <dbReference type="ARBA" id="ARBA00004123"/>
    </source>
</evidence>
<comment type="function">
    <text evidence="7">TFIIF is a general transcription initiation factor that binds to RNA polymerase II and helps to recruit it to the initiation complex in collaboration with TFIIB. It promotes transcription elongation.</text>
</comment>
<dbReference type="PANTHER" id="PTHR13011:SF0">
    <property type="entry name" value="GENERAL TRANSCRIPTION FACTOR IIF SUBUNIT 1"/>
    <property type="match status" value="1"/>
</dbReference>
<evidence type="ECO:0000256" key="7">
    <source>
        <dbReference type="RuleBase" id="RU366044"/>
    </source>
</evidence>
<dbReference type="GO" id="GO:0003677">
    <property type="term" value="F:DNA binding"/>
    <property type="evidence" value="ECO:0007669"/>
    <property type="project" value="UniProtKB-KW"/>
</dbReference>
<feature type="compositionally biased region" description="Polar residues" evidence="8">
    <location>
        <begin position="1"/>
        <end position="13"/>
    </location>
</feature>
<evidence type="ECO:0000256" key="2">
    <source>
        <dbReference type="ARBA" id="ARBA00005249"/>
    </source>
</evidence>
<evidence type="ECO:0000256" key="3">
    <source>
        <dbReference type="ARBA" id="ARBA00023015"/>
    </source>
</evidence>
<feature type="compositionally biased region" description="Basic residues" evidence="8">
    <location>
        <begin position="255"/>
        <end position="268"/>
    </location>
</feature>
<dbReference type="GO" id="GO:0001096">
    <property type="term" value="F:TFIIF-class transcription factor complex binding"/>
    <property type="evidence" value="ECO:0007669"/>
    <property type="project" value="TreeGrafter"/>
</dbReference>
<keyword evidence="6 7" id="KW-0539">Nucleus</keyword>
<comment type="similarity">
    <text evidence="2 7">Belongs to the TFIIF alpha subunit family.</text>
</comment>
<dbReference type="GO" id="GO:0032968">
    <property type="term" value="P:positive regulation of transcription elongation by RNA polymerase II"/>
    <property type="evidence" value="ECO:0007669"/>
    <property type="project" value="InterPro"/>
</dbReference>
<reference evidence="10" key="1">
    <citation type="submission" date="2022-11" db="UniProtKB">
        <authorList>
            <consortium name="WormBaseParasite"/>
        </authorList>
    </citation>
    <scope>IDENTIFICATION</scope>
</reference>
<keyword evidence="3 7" id="KW-0805">Transcription regulation</keyword>
<evidence type="ECO:0000256" key="6">
    <source>
        <dbReference type="ARBA" id="ARBA00023242"/>
    </source>
</evidence>
<evidence type="ECO:0000256" key="5">
    <source>
        <dbReference type="ARBA" id="ARBA00023163"/>
    </source>
</evidence>
<dbReference type="Pfam" id="PF05793">
    <property type="entry name" value="TFIIF_alpha"/>
    <property type="match status" value="1"/>
</dbReference>
<dbReference type="PANTHER" id="PTHR13011">
    <property type="entry name" value="TFIIF-ALPHA"/>
    <property type="match status" value="1"/>
</dbReference>
<dbReference type="InterPro" id="IPR008851">
    <property type="entry name" value="TFIIF-alpha"/>
</dbReference>
<feature type="compositionally biased region" description="Acidic residues" evidence="8">
    <location>
        <begin position="235"/>
        <end position="248"/>
    </location>
</feature>
<dbReference type="AlphaFoldDB" id="A0A915MQ25"/>
<feature type="region of interest" description="Disordered" evidence="8">
    <location>
        <begin position="1"/>
        <end position="21"/>
    </location>
</feature>
<dbReference type="GO" id="GO:0005674">
    <property type="term" value="C:transcription factor TFIIF complex"/>
    <property type="evidence" value="ECO:0007669"/>
    <property type="project" value="TreeGrafter"/>
</dbReference>
<comment type="subcellular location">
    <subcellularLocation>
        <location evidence="1 7">Nucleus</location>
    </subcellularLocation>
</comment>
<sequence>MTSKTTNSSNAHNQQKKEFQVRIPKTANKRLTILKFNESLNVRPQRWVMETLRMEREDNRRAGVTTSGSFVQEFGEGSEYGKAAREEARLKKFGRQTRKYEHDKQPWRLTIEQNVSGDADSKHSTKVRKFRSMREAGASEHADYWIFYKSGNDLEAYKVDEWYQFLPAVTYKYLDAEQAEERFKERDNVLNHFALKAQIQKQLAEQEDQLQQQQRQKMGDTLKRAGGLKIKDEASSDEDEDGDVDEEEQNGKSKNGSKKKKDGKKGKKVKNEKEEKNKTKKQR</sequence>
<keyword evidence="4 7" id="KW-0238">DNA-binding</keyword>
<dbReference type="WBParaSite" id="scaffold44852_cov315.g24337">
    <property type="protein sequence ID" value="scaffold44852_cov315.g24337"/>
    <property type="gene ID" value="scaffold44852_cov315.g24337"/>
</dbReference>
<organism evidence="9 10">
    <name type="scientific">Meloidogyne javanica</name>
    <name type="common">Root-knot nematode worm</name>
    <dbReference type="NCBI Taxonomy" id="6303"/>
    <lineage>
        <taxon>Eukaryota</taxon>
        <taxon>Metazoa</taxon>
        <taxon>Ecdysozoa</taxon>
        <taxon>Nematoda</taxon>
        <taxon>Chromadorea</taxon>
        <taxon>Rhabditida</taxon>
        <taxon>Tylenchina</taxon>
        <taxon>Tylenchomorpha</taxon>
        <taxon>Tylenchoidea</taxon>
        <taxon>Meloidogynidae</taxon>
        <taxon>Meloidogyninae</taxon>
        <taxon>Meloidogyne</taxon>
        <taxon>Meloidogyne incognita group</taxon>
    </lineage>
</organism>
<keyword evidence="5 7" id="KW-0804">Transcription</keyword>
<proteinExistence type="inferred from homology"/>
<accession>A0A915MQ25</accession>
<dbReference type="GO" id="GO:0016251">
    <property type="term" value="F:RNA polymerase II general transcription initiation factor activity"/>
    <property type="evidence" value="ECO:0007669"/>
    <property type="project" value="TreeGrafter"/>
</dbReference>
<feature type="region of interest" description="Disordered" evidence="8">
    <location>
        <begin position="207"/>
        <end position="283"/>
    </location>
</feature>
<dbReference type="InterPro" id="IPR011039">
    <property type="entry name" value="TFIIF_interaction"/>
</dbReference>
<dbReference type="Proteomes" id="UP000887561">
    <property type="component" value="Unplaced"/>
</dbReference>
<keyword evidence="9" id="KW-1185">Reference proteome</keyword>
<evidence type="ECO:0000256" key="8">
    <source>
        <dbReference type="SAM" id="MobiDB-lite"/>
    </source>
</evidence>
<feature type="compositionally biased region" description="Basic and acidic residues" evidence="8">
    <location>
        <begin position="217"/>
        <end position="234"/>
    </location>
</feature>
<evidence type="ECO:0000313" key="10">
    <source>
        <dbReference type="WBParaSite" id="scaffold44852_cov315.g24337"/>
    </source>
</evidence>
<dbReference type="SUPFAM" id="SSF50916">
    <property type="entry name" value="Rap30/74 interaction domains"/>
    <property type="match status" value="1"/>
</dbReference>
<evidence type="ECO:0000313" key="9">
    <source>
        <dbReference type="Proteomes" id="UP000887561"/>
    </source>
</evidence>
<name>A0A915MQ25_MELJA</name>
<evidence type="ECO:0000256" key="4">
    <source>
        <dbReference type="ARBA" id="ARBA00023125"/>
    </source>
</evidence>